<feature type="transmembrane region" description="Helical" evidence="5">
    <location>
        <begin position="290"/>
        <end position="316"/>
    </location>
</feature>
<dbReference type="EMBL" id="CAICTM010000852">
    <property type="protein sequence ID" value="CAB9517395.1"/>
    <property type="molecule type" value="Genomic_DNA"/>
</dbReference>
<name>A0A9N8EBK7_9STRA</name>
<dbReference type="AlphaFoldDB" id="A0A9N8EBK7"/>
<dbReference type="Pfam" id="PF13855">
    <property type="entry name" value="LRR_8"/>
    <property type="match status" value="1"/>
</dbReference>
<dbReference type="Pfam" id="PF00560">
    <property type="entry name" value="LRR_1"/>
    <property type="match status" value="2"/>
</dbReference>
<protein>
    <submittedName>
        <fullName evidence="6">Leucine Rich Repeat</fullName>
    </submittedName>
</protein>
<dbReference type="InterPro" id="IPR032675">
    <property type="entry name" value="LRR_dom_sf"/>
</dbReference>
<sequence length="841" mass="91953">MDRKNTRQFPAADRERVVSEEEGEVHDEAFPKDIDLVAGCEDLRLSKLVAARITTSISAAADQSEEEGEVHDPAFPTDLDWVDGSEDLRLSKLVAARLCEAEESQQNENQVITPSLTPTKNTAVYASTNGPKEDSEKPAKRAHDQSKSSDPSMVPTKELLMDDRIDAGNPSGMENSYGTNNGTQETSSEQQDSLPGAYALAPPGVVVAAPLGVNNNGSNGVNLLPQSEHHPGVPSLDNGPTMVSSSSSIFDGGIPVANLVSNDHDNTIPEAEPEDIEAQMGRRKQRERMMLRMGALSLAFFLMALGLVLVMVLFMVSKGQKTDIERPVSTVSPSAPPSMPPSQRRQSDSALQLFPNYTKVMLDDLESAQYHAYQWLLGDIEMHDNRLADERILQRFALATLYMSTNGDSWFRNENWLNHSVHECFWYSNDQFLDFEDEDYEYVQVIHTNPCEMAPTNNTDVSVLPGETEDMYVHLWLANKKLEGTIPPEVFWLTHLRSISFYNNDGLGGSIPSLIGQLTSLEAINMGGTAISGVLPSELGLLSDTTHSIAIINAQLEGRLPSELGLLHRMHDLLLDQNGFTGVLPEELGNVSSLEWIYLSDNSFTGTLPVSMVQLPLLQQLYLDGNQFSGAMPTEIGLLSDIDHLVVYRNRFTGTIPTQVAQMSSASNLDFDDCYFTGTLPSELGLLTKMTQFWAAGNSLTGTISTEIAQNLNLEYFIVSENHFSGTIPTEFGQIVNLDSLSLSNNNLSGSLPHGLSSNIDWLEVSNNTLLTGPLPTSLINLNWVWLTGTQISGVLPGYVCDIETLAFDCSSILCGCDCTCSNNTNSTAANILARKNETVG</sequence>
<proteinExistence type="predicted"/>
<gene>
    <name evidence="6" type="ORF">SEMRO_853_G211190.1</name>
</gene>
<keyword evidence="7" id="KW-1185">Reference proteome</keyword>
<dbReference type="InterPro" id="IPR051848">
    <property type="entry name" value="PGIP"/>
</dbReference>
<dbReference type="SUPFAM" id="SSF52047">
    <property type="entry name" value="RNI-like"/>
    <property type="match status" value="1"/>
</dbReference>
<feature type="compositionally biased region" description="Polar residues" evidence="4">
    <location>
        <begin position="104"/>
        <end position="130"/>
    </location>
</feature>
<accession>A0A9N8EBK7</accession>
<feature type="compositionally biased region" description="Basic and acidic residues" evidence="4">
    <location>
        <begin position="131"/>
        <end position="147"/>
    </location>
</feature>
<evidence type="ECO:0000256" key="5">
    <source>
        <dbReference type="SAM" id="Phobius"/>
    </source>
</evidence>
<dbReference type="OrthoDB" id="406235at2759"/>
<dbReference type="PANTHER" id="PTHR48059">
    <property type="entry name" value="POLYGALACTURONASE INHIBITOR 1"/>
    <property type="match status" value="1"/>
</dbReference>
<evidence type="ECO:0000256" key="2">
    <source>
        <dbReference type="ARBA" id="ARBA00022614"/>
    </source>
</evidence>
<evidence type="ECO:0000313" key="6">
    <source>
        <dbReference type="EMBL" id="CAB9517395.1"/>
    </source>
</evidence>
<comment type="caution">
    <text evidence="6">The sequence shown here is derived from an EMBL/GenBank/DDBJ whole genome shotgun (WGS) entry which is preliminary data.</text>
</comment>
<dbReference type="Proteomes" id="UP001153069">
    <property type="component" value="Unassembled WGS sequence"/>
</dbReference>
<comment type="subcellular location">
    <subcellularLocation>
        <location evidence="1">Cell envelope</location>
    </subcellularLocation>
</comment>
<feature type="compositionally biased region" description="Polar residues" evidence="4">
    <location>
        <begin position="172"/>
        <end position="193"/>
    </location>
</feature>
<evidence type="ECO:0000256" key="3">
    <source>
        <dbReference type="ARBA" id="ARBA00022737"/>
    </source>
</evidence>
<feature type="region of interest" description="Disordered" evidence="4">
    <location>
        <begin position="102"/>
        <end position="198"/>
    </location>
</feature>
<feature type="region of interest" description="Disordered" evidence="4">
    <location>
        <begin position="1"/>
        <end position="25"/>
    </location>
</feature>
<reference evidence="6" key="1">
    <citation type="submission" date="2020-06" db="EMBL/GenBank/DDBJ databases">
        <authorList>
            <consortium name="Plant Systems Biology data submission"/>
        </authorList>
    </citation>
    <scope>NUCLEOTIDE SEQUENCE</scope>
    <source>
        <strain evidence="6">D6</strain>
    </source>
</reference>
<evidence type="ECO:0000256" key="4">
    <source>
        <dbReference type="SAM" id="MobiDB-lite"/>
    </source>
</evidence>
<keyword evidence="2" id="KW-0433">Leucine-rich repeat</keyword>
<keyword evidence="3" id="KW-0677">Repeat</keyword>
<dbReference type="InterPro" id="IPR001611">
    <property type="entry name" value="Leu-rich_rpt"/>
</dbReference>
<keyword evidence="5" id="KW-0812">Transmembrane</keyword>
<evidence type="ECO:0000256" key="1">
    <source>
        <dbReference type="ARBA" id="ARBA00004196"/>
    </source>
</evidence>
<feature type="region of interest" description="Disordered" evidence="4">
    <location>
        <begin position="325"/>
        <end position="347"/>
    </location>
</feature>
<dbReference type="Gene3D" id="3.80.10.10">
    <property type="entry name" value="Ribonuclease Inhibitor"/>
    <property type="match status" value="2"/>
</dbReference>
<dbReference type="PANTHER" id="PTHR48059:SF30">
    <property type="entry name" value="OS06G0587000 PROTEIN"/>
    <property type="match status" value="1"/>
</dbReference>
<dbReference type="FunFam" id="3.80.10.10:FF:000041">
    <property type="entry name" value="LRR receptor-like serine/threonine-protein kinase ERECTA"/>
    <property type="match status" value="2"/>
</dbReference>
<keyword evidence="5" id="KW-1133">Transmembrane helix</keyword>
<evidence type="ECO:0000313" key="7">
    <source>
        <dbReference type="Proteomes" id="UP001153069"/>
    </source>
</evidence>
<keyword evidence="5" id="KW-0472">Membrane</keyword>
<organism evidence="6 7">
    <name type="scientific">Seminavis robusta</name>
    <dbReference type="NCBI Taxonomy" id="568900"/>
    <lineage>
        <taxon>Eukaryota</taxon>
        <taxon>Sar</taxon>
        <taxon>Stramenopiles</taxon>
        <taxon>Ochrophyta</taxon>
        <taxon>Bacillariophyta</taxon>
        <taxon>Bacillariophyceae</taxon>
        <taxon>Bacillariophycidae</taxon>
        <taxon>Naviculales</taxon>
        <taxon>Naviculaceae</taxon>
        <taxon>Seminavis</taxon>
    </lineage>
</organism>